<accession>A0A9W9TX47</accession>
<proteinExistence type="predicted"/>
<dbReference type="AlphaFoldDB" id="A0A9W9TX47"/>
<comment type="caution">
    <text evidence="1">The sequence shown here is derived from an EMBL/GenBank/DDBJ whole genome shotgun (WGS) entry which is preliminary data.</text>
</comment>
<sequence>MDPRAQNSPQFLRFSPIASLPASLAPLAAPVHTLPNSAQPLPPLPPPLTVCPTLSTHPPPNHLSSGPLVCFSWSFHCSGWCEPSGLALSLSGS</sequence>
<keyword evidence="2" id="KW-1185">Reference proteome</keyword>
<protein>
    <submittedName>
        <fullName evidence="1">Uncharacterized protein</fullName>
    </submittedName>
</protein>
<gene>
    <name evidence="1" type="ORF">N7468_001908</name>
</gene>
<evidence type="ECO:0000313" key="2">
    <source>
        <dbReference type="Proteomes" id="UP001150941"/>
    </source>
</evidence>
<evidence type="ECO:0000313" key="1">
    <source>
        <dbReference type="EMBL" id="KAJ5246925.1"/>
    </source>
</evidence>
<reference evidence="1" key="2">
    <citation type="journal article" date="2023" name="IMA Fungus">
        <title>Comparative genomic study of the Penicillium genus elucidates a diverse pangenome and 15 lateral gene transfer events.</title>
        <authorList>
            <person name="Petersen C."/>
            <person name="Sorensen T."/>
            <person name="Nielsen M.R."/>
            <person name="Sondergaard T.E."/>
            <person name="Sorensen J.L."/>
            <person name="Fitzpatrick D.A."/>
            <person name="Frisvad J.C."/>
            <person name="Nielsen K.L."/>
        </authorList>
    </citation>
    <scope>NUCLEOTIDE SEQUENCE</scope>
    <source>
        <strain evidence="1">IBT 19713</strain>
    </source>
</reference>
<dbReference type="RefSeq" id="XP_058334346.1">
    <property type="nucleotide sequence ID" value="XM_058471205.1"/>
</dbReference>
<name>A0A9W9TX47_9EURO</name>
<dbReference type="Proteomes" id="UP001150941">
    <property type="component" value="Unassembled WGS sequence"/>
</dbReference>
<dbReference type="EMBL" id="JAPQKS010000002">
    <property type="protein sequence ID" value="KAJ5246925.1"/>
    <property type="molecule type" value="Genomic_DNA"/>
</dbReference>
<reference evidence="1" key="1">
    <citation type="submission" date="2022-11" db="EMBL/GenBank/DDBJ databases">
        <authorList>
            <person name="Petersen C."/>
        </authorList>
    </citation>
    <scope>NUCLEOTIDE SEQUENCE</scope>
    <source>
        <strain evidence="1">IBT 19713</strain>
    </source>
</reference>
<organism evidence="1 2">
    <name type="scientific">Penicillium chermesinum</name>
    <dbReference type="NCBI Taxonomy" id="63820"/>
    <lineage>
        <taxon>Eukaryota</taxon>
        <taxon>Fungi</taxon>
        <taxon>Dikarya</taxon>
        <taxon>Ascomycota</taxon>
        <taxon>Pezizomycotina</taxon>
        <taxon>Eurotiomycetes</taxon>
        <taxon>Eurotiomycetidae</taxon>
        <taxon>Eurotiales</taxon>
        <taxon>Aspergillaceae</taxon>
        <taxon>Penicillium</taxon>
    </lineage>
</organism>
<dbReference type="GeneID" id="83198508"/>